<gene>
    <name evidence="1" type="ORF">FN846DRAFT_908748</name>
</gene>
<evidence type="ECO:0000313" key="1">
    <source>
        <dbReference type="EMBL" id="KAA8902032.1"/>
    </source>
</evidence>
<name>A0A5J5ETU8_9PEZI</name>
<organism evidence="1 2">
    <name type="scientific">Sphaerosporella brunnea</name>
    <dbReference type="NCBI Taxonomy" id="1250544"/>
    <lineage>
        <taxon>Eukaryota</taxon>
        <taxon>Fungi</taxon>
        <taxon>Dikarya</taxon>
        <taxon>Ascomycota</taxon>
        <taxon>Pezizomycotina</taxon>
        <taxon>Pezizomycetes</taxon>
        <taxon>Pezizales</taxon>
        <taxon>Pyronemataceae</taxon>
        <taxon>Sphaerosporella</taxon>
    </lineage>
</organism>
<dbReference type="EMBL" id="VXIS01000138">
    <property type="protein sequence ID" value="KAA8902032.1"/>
    <property type="molecule type" value="Genomic_DNA"/>
</dbReference>
<reference evidence="1 2" key="1">
    <citation type="submission" date="2019-09" db="EMBL/GenBank/DDBJ databases">
        <title>Draft genome of the ectomycorrhizal ascomycete Sphaerosporella brunnea.</title>
        <authorList>
            <consortium name="DOE Joint Genome Institute"/>
            <person name="Benucci G.M."/>
            <person name="Marozzi G."/>
            <person name="Antonielli L."/>
            <person name="Sanchez S."/>
            <person name="Marco P."/>
            <person name="Wang X."/>
            <person name="Falini L.B."/>
            <person name="Barry K."/>
            <person name="Haridas S."/>
            <person name="Lipzen A."/>
            <person name="Labutti K."/>
            <person name="Grigoriev I.V."/>
            <person name="Murat C."/>
            <person name="Martin F."/>
            <person name="Albertini E."/>
            <person name="Donnini D."/>
            <person name="Bonito G."/>
        </authorList>
    </citation>
    <scope>NUCLEOTIDE SEQUENCE [LARGE SCALE GENOMIC DNA]</scope>
    <source>
        <strain evidence="1 2">Sb_GMNB300</strain>
    </source>
</reference>
<comment type="caution">
    <text evidence="1">The sequence shown here is derived from an EMBL/GenBank/DDBJ whole genome shotgun (WGS) entry which is preliminary data.</text>
</comment>
<dbReference type="InParanoid" id="A0A5J5ETU8"/>
<dbReference type="AlphaFoldDB" id="A0A5J5ETU8"/>
<proteinExistence type="predicted"/>
<accession>A0A5J5ETU8</accession>
<keyword evidence="2" id="KW-1185">Reference proteome</keyword>
<protein>
    <submittedName>
        <fullName evidence="1">Uncharacterized protein</fullName>
    </submittedName>
</protein>
<dbReference type="Proteomes" id="UP000326924">
    <property type="component" value="Unassembled WGS sequence"/>
</dbReference>
<evidence type="ECO:0000313" key="2">
    <source>
        <dbReference type="Proteomes" id="UP000326924"/>
    </source>
</evidence>
<sequence>MAQNNPASTTLTLESLPFDIHVELLVTLLSAERSTMGYSHIVHLIPLLVASPTISSDRLASNKDRALTLRSSYSRTFFRWKVRQCLLRANRGGDWGAYEHAYDHLVVAIPEYTMPGRLTRGFLSRVGTSILADAGV</sequence>